<dbReference type="PANTHER" id="PTHR37951:SF1">
    <property type="entry name" value="TYPE VI SECRETION SYSTEM COMPONENT TSSA1"/>
    <property type="match status" value="1"/>
</dbReference>
<proteinExistence type="predicted"/>
<dbReference type="PANTHER" id="PTHR37951">
    <property type="entry name" value="CYTOPLASMIC PROTEIN-RELATED"/>
    <property type="match status" value="1"/>
</dbReference>
<evidence type="ECO:0000313" key="2">
    <source>
        <dbReference type="EMBL" id="QJR30868.1"/>
    </source>
</evidence>
<sequence length="363" mass="39238">MVLPLGPLRNVSASQFSSTSATSVEPEALLAPSWAAPFVQGDCGPNLEYDNAFLELQQAARGKPETQFEAATPPDWSAVETGALQLLERSRDLRLVVLWAESRLNLGGLQTLPESLGALASLLETAWSVVNPPLDDGDPYARINVIEGLGFGGSFFQSLRNCVVVGNPRIGDIRLKDFEALTGNSPGTEVPVSREQIELFFRSPEGKAEALRAMLLSSQLYLNRILAALAQHVEADRLPQLSEFGVLLNHVLSCLPEPQMEQNPAAVPHSALFDSSCNSSKPVPSMVSAGIHSRAQALAAIDQVCAYLEHAEPTNPAQLLLKRARRLIDKNFMQLMKDLAPEALAEVAKIMGVNPDSLEQEDA</sequence>
<dbReference type="InterPro" id="IPR017740">
    <property type="entry name" value="TssA-like"/>
</dbReference>
<reference evidence="2 3" key="1">
    <citation type="submission" date="2020-05" db="EMBL/GenBank/DDBJ databases">
        <title>Compete genome of Limnobacter sp. SAORIC-580.</title>
        <authorList>
            <person name="Song J."/>
            <person name="Cho J.-C."/>
        </authorList>
    </citation>
    <scope>NUCLEOTIDE SEQUENCE [LARGE SCALE GENOMIC DNA]</scope>
    <source>
        <strain evidence="2 3">SAORIC-580</strain>
    </source>
</reference>
<evidence type="ECO:0000259" key="1">
    <source>
        <dbReference type="Pfam" id="PF06812"/>
    </source>
</evidence>
<organism evidence="2 3">
    <name type="scientific">Limnobacter profundi</name>
    <dbReference type="NCBI Taxonomy" id="2732163"/>
    <lineage>
        <taxon>Bacteria</taxon>
        <taxon>Pseudomonadati</taxon>
        <taxon>Pseudomonadota</taxon>
        <taxon>Betaproteobacteria</taxon>
        <taxon>Burkholderiales</taxon>
        <taxon>Burkholderiaceae</taxon>
        <taxon>Limnobacter</taxon>
    </lineage>
</organism>
<name>A0ABX6N8W6_9BURK</name>
<keyword evidence="3" id="KW-1185">Reference proteome</keyword>
<dbReference type="Proteomes" id="UP000501130">
    <property type="component" value="Chromosome"/>
</dbReference>
<dbReference type="Pfam" id="PF06812">
    <property type="entry name" value="ImpA_N"/>
    <property type="match status" value="1"/>
</dbReference>
<protein>
    <recommendedName>
        <fullName evidence="1">ImpA N-terminal domain-containing protein</fullName>
    </recommendedName>
</protein>
<accession>A0ABX6N8W6</accession>
<evidence type="ECO:0000313" key="3">
    <source>
        <dbReference type="Proteomes" id="UP000501130"/>
    </source>
</evidence>
<gene>
    <name evidence="2" type="ORF">HKT17_14735</name>
</gene>
<feature type="domain" description="ImpA N-terminal" evidence="1">
    <location>
        <begin position="42"/>
        <end position="149"/>
    </location>
</feature>
<dbReference type="EMBL" id="CP053084">
    <property type="protein sequence ID" value="QJR30868.1"/>
    <property type="molecule type" value="Genomic_DNA"/>
</dbReference>
<dbReference type="InterPro" id="IPR010657">
    <property type="entry name" value="ImpA_N"/>
</dbReference>